<dbReference type="AlphaFoldDB" id="A0A5N6NW44"/>
<accession>A0A5N6NW44</accession>
<reference evidence="6 7" key="1">
    <citation type="submission" date="2019-05" db="EMBL/GenBank/DDBJ databases">
        <title>Mikania micrantha, genome provides insights into the molecular mechanism of rapid growth.</title>
        <authorList>
            <person name="Liu B."/>
        </authorList>
    </citation>
    <scope>NUCLEOTIDE SEQUENCE [LARGE SCALE GENOMIC DNA]</scope>
    <source>
        <strain evidence="6">NLD-2019</strain>
        <tissue evidence="6">Leaf</tissue>
    </source>
</reference>
<sequence>MKVDAPSISLGMTQEGLEKPVIETPVDAARKKSLEGPSFSLGMTQDESEAPITDDKKSGKWDVDKIEARRNPTRLKVVSRDCKSPFVQQEVVIKNRYTSEEKAIWKLIFGGDNEKKETQRVVWDKVFETVSEEKTEIFFLRTLEPGKRVYGNIIDCWATVLNDEERLRSAGSPHRLFCGHCIFMMLQAVGGMKQLQDLKNFDLVFFPILEGNHFYVIVFEFKNPAIYLLDNMHHGVSPVTCKDDNDYHKNSTPYKVKHFMMLYLRQWKNPKVERLLMENIQLVQLEWATTDNVTDCGIFTMRHMEMFMESYKKFECGFKKVES</sequence>
<proteinExistence type="inferred from homology"/>
<dbReference type="OrthoDB" id="696486at2759"/>
<keyword evidence="2" id="KW-0645">Protease</keyword>
<dbReference type="Gene3D" id="3.40.395.10">
    <property type="entry name" value="Adenoviral Proteinase, Chain A"/>
    <property type="match status" value="1"/>
</dbReference>
<keyword evidence="3" id="KW-0378">Hydrolase</keyword>
<dbReference type="GO" id="GO:0006508">
    <property type="term" value="P:proteolysis"/>
    <property type="evidence" value="ECO:0007669"/>
    <property type="project" value="UniProtKB-KW"/>
</dbReference>
<evidence type="ECO:0000256" key="3">
    <source>
        <dbReference type="ARBA" id="ARBA00022801"/>
    </source>
</evidence>
<evidence type="ECO:0000256" key="4">
    <source>
        <dbReference type="SAM" id="MobiDB-lite"/>
    </source>
</evidence>
<evidence type="ECO:0000259" key="5">
    <source>
        <dbReference type="Pfam" id="PF02902"/>
    </source>
</evidence>
<dbReference type="InterPro" id="IPR038765">
    <property type="entry name" value="Papain-like_cys_pep_sf"/>
</dbReference>
<dbReference type="EMBL" id="SZYD01000009">
    <property type="protein sequence ID" value="KAD5318353.1"/>
    <property type="molecule type" value="Genomic_DNA"/>
</dbReference>
<evidence type="ECO:0000313" key="7">
    <source>
        <dbReference type="Proteomes" id="UP000326396"/>
    </source>
</evidence>
<evidence type="ECO:0000256" key="2">
    <source>
        <dbReference type="ARBA" id="ARBA00022670"/>
    </source>
</evidence>
<dbReference type="Proteomes" id="UP000326396">
    <property type="component" value="Linkage Group LG17"/>
</dbReference>
<feature type="domain" description="Ubiquitin-like protease family profile" evidence="5">
    <location>
        <begin position="194"/>
        <end position="310"/>
    </location>
</feature>
<feature type="region of interest" description="Disordered" evidence="4">
    <location>
        <begin position="1"/>
        <end position="20"/>
    </location>
</feature>
<comment type="similarity">
    <text evidence="1">Belongs to the peptidase C48 family.</text>
</comment>
<feature type="region of interest" description="Disordered" evidence="4">
    <location>
        <begin position="33"/>
        <end position="58"/>
    </location>
</feature>
<protein>
    <recommendedName>
        <fullName evidence="5">Ubiquitin-like protease family profile domain-containing protein</fullName>
    </recommendedName>
</protein>
<organism evidence="6 7">
    <name type="scientific">Mikania micrantha</name>
    <name type="common">bitter vine</name>
    <dbReference type="NCBI Taxonomy" id="192012"/>
    <lineage>
        <taxon>Eukaryota</taxon>
        <taxon>Viridiplantae</taxon>
        <taxon>Streptophyta</taxon>
        <taxon>Embryophyta</taxon>
        <taxon>Tracheophyta</taxon>
        <taxon>Spermatophyta</taxon>
        <taxon>Magnoliopsida</taxon>
        <taxon>eudicotyledons</taxon>
        <taxon>Gunneridae</taxon>
        <taxon>Pentapetalae</taxon>
        <taxon>asterids</taxon>
        <taxon>campanulids</taxon>
        <taxon>Asterales</taxon>
        <taxon>Asteraceae</taxon>
        <taxon>Asteroideae</taxon>
        <taxon>Heliantheae alliance</taxon>
        <taxon>Eupatorieae</taxon>
        <taxon>Mikania</taxon>
    </lineage>
</organism>
<keyword evidence="7" id="KW-1185">Reference proteome</keyword>
<evidence type="ECO:0000313" key="6">
    <source>
        <dbReference type="EMBL" id="KAD5318353.1"/>
    </source>
</evidence>
<dbReference type="GO" id="GO:0008234">
    <property type="term" value="F:cysteine-type peptidase activity"/>
    <property type="evidence" value="ECO:0007669"/>
    <property type="project" value="InterPro"/>
</dbReference>
<dbReference type="SUPFAM" id="SSF54001">
    <property type="entry name" value="Cysteine proteinases"/>
    <property type="match status" value="1"/>
</dbReference>
<gene>
    <name evidence="6" type="ORF">E3N88_18299</name>
</gene>
<dbReference type="InterPro" id="IPR003653">
    <property type="entry name" value="Peptidase_C48_C"/>
</dbReference>
<name>A0A5N6NW44_9ASTR</name>
<dbReference type="Pfam" id="PF02902">
    <property type="entry name" value="Peptidase_C48"/>
    <property type="match status" value="1"/>
</dbReference>
<evidence type="ECO:0000256" key="1">
    <source>
        <dbReference type="ARBA" id="ARBA00005234"/>
    </source>
</evidence>
<comment type="caution">
    <text evidence="6">The sequence shown here is derived from an EMBL/GenBank/DDBJ whole genome shotgun (WGS) entry which is preliminary data.</text>
</comment>